<dbReference type="GO" id="GO:0003723">
    <property type="term" value="F:RNA binding"/>
    <property type="evidence" value="ECO:0007669"/>
    <property type="project" value="InterPro"/>
</dbReference>
<dbReference type="InterPro" id="IPR006145">
    <property type="entry name" value="PsdUridine_synth_RsuA/RluA"/>
</dbReference>
<dbReference type="PROSITE" id="PS01129">
    <property type="entry name" value="PSI_RLU"/>
    <property type="match status" value="1"/>
</dbReference>
<protein>
    <submittedName>
        <fullName evidence="3">RluA family pseudouridine synthase</fullName>
    </submittedName>
</protein>
<dbReference type="GO" id="GO:0000455">
    <property type="term" value="P:enzyme-directed rRNA pseudouridine synthesis"/>
    <property type="evidence" value="ECO:0007669"/>
    <property type="project" value="TreeGrafter"/>
</dbReference>
<dbReference type="GO" id="GO:0140098">
    <property type="term" value="F:catalytic activity, acting on RNA"/>
    <property type="evidence" value="ECO:0007669"/>
    <property type="project" value="UniProtKB-ARBA"/>
</dbReference>
<dbReference type="PANTHER" id="PTHR21600">
    <property type="entry name" value="MITOCHONDRIAL RNA PSEUDOURIDINE SYNTHASE"/>
    <property type="match status" value="1"/>
</dbReference>
<evidence type="ECO:0000313" key="4">
    <source>
        <dbReference type="Proteomes" id="UP000245533"/>
    </source>
</evidence>
<comment type="similarity">
    <text evidence="1">Belongs to the pseudouridine synthase RluA family.</text>
</comment>
<gene>
    <name evidence="3" type="ORF">DDZ15_13465</name>
</gene>
<reference evidence="3 4" key="1">
    <citation type="submission" date="2018-05" db="EMBL/GenBank/DDBJ databases">
        <title>Rhodohalobacter halophilus gen. nov., sp. nov., a moderately halophilic member of the family Balneolaceae.</title>
        <authorList>
            <person name="Liu Z.-W."/>
        </authorList>
    </citation>
    <scope>NUCLEOTIDE SEQUENCE [LARGE SCALE GENOMIC DNA]</scope>
    <source>
        <strain evidence="3 4">8A47</strain>
    </source>
</reference>
<comment type="caution">
    <text evidence="3">The sequence shown here is derived from an EMBL/GenBank/DDBJ whole genome shotgun (WGS) entry which is preliminary data.</text>
</comment>
<dbReference type="InterPro" id="IPR006224">
    <property type="entry name" value="PsdUridine_synth_RluA-like_CS"/>
</dbReference>
<dbReference type="InterPro" id="IPR050188">
    <property type="entry name" value="RluA_PseudoU_synthase"/>
</dbReference>
<dbReference type="Proteomes" id="UP000245533">
    <property type="component" value="Unassembled WGS sequence"/>
</dbReference>
<evidence type="ECO:0000256" key="1">
    <source>
        <dbReference type="ARBA" id="ARBA00010876"/>
    </source>
</evidence>
<dbReference type="PANTHER" id="PTHR21600:SF87">
    <property type="entry name" value="RNA PSEUDOURIDYLATE SYNTHASE DOMAIN-CONTAINING PROTEIN 1"/>
    <property type="match status" value="1"/>
</dbReference>
<dbReference type="SUPFAM" id="SSF55120">
    <property type="entry name" value="Pseudouridine synthase"/>
    <property type="match status" value="1"/>
</dbReference>
<dbReference type="Gene3D" id="3.30.2350.10">
    <property type="entry name" value="Pseudouridine synthase"/>
    <property type="match status" value="1"/>
</dbReference>
<dbReference type="EMBL" id="QGGB01000009">
    <property type="protein sequence ID" value="PWN05601.1"/>
    <property type="molecule type" value="Genomic_DNA"/>
</dbReference>
<dbReference type="GO" id="GO:0009982">
    <property type="term" value="F:pseudouridine synthase activity"/>
    <property type="evidence" value="ECO:0007669"/>
    <property type="project" value="InterPro"/>
</dbReference>
<organism evidence="3 4">
    <name type="scientific">Rhodohalobacter mucosus</name>
    <dbReference type="NCBI Taxonomy" id="2079485"/>
    <lineage>
        <taxon>Bacteria</taxon>
        <taxon>Pseudomonadati</taxon>
        <taxon>Balneolota</taxon>
        <taxon>Balneolia</taxon>
        <taxon>Balneolales</taxon>
        <taxon>Balneolaceae</taxon>
        <taxon>Rhodohalobacter</taxon>
    </lineage>
</organism>
<proteinExistence type="inferred from homology"/>
<dbReference type="AlphaFoldDB" id="A0A316TPK8"/>
<keyword evidence="4" id="KW-1185">Reference proteome</keyword>
<name>A0A316TPK8_9BACT</name>
<dbReference type="Pfam" id="PF00849">
    <property type="entry name" value="PseudoU_synth_2"/>
    <property type="match status" value="1"/>
</dbReference>
<sequence>MHSGLSANGITTLMTISSSVSSRSSRVIIRAPYELTRTITVKPREAGESALHFFRNRFPYLSEEKWLQRLESGWIRSNGLPVSAGTCLSAHQVLTHYSPAVSEPSVSGNITVVKETKNWLIVCKPAPLPMHQGGRYYKNTLAYLLKEMGYSDLNPVHRLDAVTSGLVLFAKNRKWAIQIRKEFDENRVEKWYHAIVEGEMTGNLAVDQPIRRRRGFVFECGNGLENAKPALTRFIPEKVLPGGKTLVRCIPETGRTHQIRLHLREAGFPVADDPIYGPKGDDSGQKLQNSAISLRSSGIVIKALRIKGVLPVTKGF</sequence>
<accession>A0A316TPK8</accession>
<evidence type="ECO:0000313" key="3">
    <source>
        <dbReference type="EMBL" id="PWN05601.1"/>
    </source>
</evidence>
<evidence type="ECO:0000259" key="2">
    <source>
        <dbReference type="Pfam" id="PF00849"/>
    </source>
</evidence>
<feature type="domain" description="Pseudouridine synthase RsuA/RluA-like" evidence="2">
    <location>
        <begin position="118"/>
        <end position="264"/>
    </location>
</feature>
<dbReference type="InterPro" id="IPR020103">
    <property type="entry name" value="PsdUridine_synth_cat_dom_sf"/>
</dbReference>